<dbReference type="AlphaFoldDB" id="A0A4Z1DAX6"/>
<feature type="region of interest" description="Disordered" evidence="1">
    <location>
        <begin position="1"/>
        <end position="21"/>
    </location>
</feature>
<protein>
    <recommendedName>
        <fullName evidence="2">FAS1-like dehydratase domain-containing protein</fullName>
    </recommendedName>
</protein>
<comment type="caution">
    <text evidence="3">The sequence shown here is derived from an EMBL/GenBank/DDBJ whole genome shotgun (WGS) entry which is preliminary data.</text>
</comment>
<dbReference type="PANTHER" id="PTHR28152:SF1">
    <property type="entry name" value="HYDROXYACYL-THIOESTER DEHYDRATASE TYPE 2, MITOCHONDRIAL"/>
    <property type="match status" value="1"/>
</dbReference>
<accession>A0A4Z1DAX6</accession>
<organism evidence="3 4">
    <name type="scientific">Streptomyces bauhiniae</name>
    <dbReference type="NCBI Taxonomy" id="2340725"/>
    <lineage>
        <taxon>Bacteria</taxon>
        <taxon>Bacillati</taxon>
        <taxon>Actinomycetota</taxon>
        <taxon>Actinomycetes</taxon>
        <taxon>Kitasatosporales</taxon>
        <taxon>Streptomycetaceae</taxon>
        <taxon>Streptomyces</taxon>
    </lineage>
</organism>
<dbReference type="PANTHER" id="PTHR28152">
    <property type="entry name" value="HYDROXYACYL-THIOESTER DEHYDRATASE TYPE 2, MITOCHONDRIAL"/>
    <property type="match status" value="1"/>
</dbReference>
<evidence type="ECO:0000313" key="3">
    <source>
        <dbReference type="EMBL" id="TGN79432.1"/>
    </source>
</evidence>
<dbReference type="RefSeq" id="WP_135784773.1">
    <property type="nucleotide sequence ID" value="NZ_SRRT01000002.1"/>
</dbReference>
<keyword evidence="4" id="KW-1185">Reference proteome</keyword>
<gene>
    <name evidence="3" type="ORF">E5083_07300</name>
</gene>
<dbReference type="GeneID" id="95447401"/>
<dbReference type="GO" id="GO:0019171">
    <property type="term" value="F:(3R)-hydroxyacyl-[acyl-carrier-protein] dehydratase activity"/>
    <property type="evidence" value="ECO:0007669"/>
    <property type="project" value="TreeGrafter"/>
</dbReference>
<evidence type="ECO:0000313" key="4">
    <source>
        <dbReference type="Proteomes" id="UP000298159"/>
    </source>
</evidence>
<sequence>MPPTPSGLASHVESWSPAPVTEDDVLSPAPAAALSALLDVPETAVRAGDALPPLWHWLYFLGAPAQRELGEDGHPRHGHFLPPVPDRQRMFAGGRCEVREPLIVGEPVQRISGLATVTAKRGGTGELLFVTVRAEYLQAGRTRVVEEQDIVYRSGRAAGAHPAALDPLAEPLAEETWLLPLQPDPTLLFRFSALTANAHRIHYDAPYAREAEGYPGLVVHGPLLVLAMLEPLRREAPARQVRSVSYRLRRPAFAGERLLVAGSPTGDGGAALRVATHREERHATAEVTFA</sequence>
<name>A0A4Z1DAX6_9ACTN</name>
<evidence type="ECO:0000259" key="2">
    <source>
        <dbReference type="Pfam" id="PF13452"/>
    </source>
</evidence>
<dbReference type="InterPro" id="IPR052741">
    <property type="entry name" value="Mitochondrial_HTD2"/>
</dbReference>
<reference evidence="3 4" key="1">
    <citation type="submission" date="2019-04" db="EMBL/GenBank/DDBJ databases">
        <title>Streptomyces sp. nov. Bv016 isolated from bark of Buahinia variegata.</title>
        <authorList>
            <person name="Kanchanasin P."/>
            <person name="Tanasupawat S."/>
            <person name="Yuki M."/>
            <person name="Kudo T."/>
        </authorList>
    </citation>
    <scope>NUCLEOTIDE SEQUENCE [LARGE SCALE GENOMIC DNA]</scope>
    <source>
        <strain evidence="3 4">Bv016</strain>
    </source>
</reference>
<proteinExistence type="predicted"/>
<feature type="domain" description="FAS1-like dehydratase" evidence="2">
    <location>
        <begin position="81"/>
        <end position="141"/>
    </location>
</feature>
<dbReference type="InterPro" id="IPR039569">
    <property type="entry name" value="FAS1-like_DH_region"/>
</dbReference>
<evidence type="ECO:0000256" key="1">
    <source>
        <dbReference type="SAM" id="MobiDB-lite"/>
    </source>
</evidence>
<dbReference type="Gene3D" id="3.10.129.10">
    <property type="entry name" value="Hotdog Thioesterase"/>
    <property type="match status" value="2"/>
</dbReference>
<dbReference type="SUPFAM" id="SSF54637">
    <property type="entry name" value="Thioesterase/thiol ester dehydrase-isomerase"/>
    <property type="match status" value="1"/>
</dbReference>
<dbReference type="InterPro" id="IPR029069">
    <property type="entry name" value="HotDog_dom_sf"/>
</dbReference>
<dbReference type="Pfam" id="PF13452">
    <property type="entry name" value="FAS1_DH_region"/>
    <property type="match status" value="1"/>
</dbReference>
<dbReference type="EMBL" id="SRRT01000002">
    <property type="protein sequence ID" value="TGN79432.1"/>
    <property type="molecule type" value="Genomic_DNA"/>
</dbReference>
<dbReference type="Proteomes" id="UP000298159">
    <property type="component" value="Unassembled WGS sequence"/>
</dbReference>